<evidence type="ECO:0000313" key="1">
    <source>
        <dbReference type="EMBL" id="QBK92172.1"/>
    </source>
</evidence>
<dbReference type="EMBL" id="MK500568">
    <property type="protein sequence ID" value="QBK92172.1"/>
    <property type="molecule type" value="Genomic_DNA"/>
</dbReference>
<reference evidence="1" key="1">
    <citation type="journal article" date="2019" name="MBio">
        <title>Virus Genomes from Deep Sea Sediments Expand the Ocean Megavirome and Support Independent Origins of Viral Gigantism.</title>
        <authorList>
            <person name="Backstrom D."/>
            <person name="Yutin N."/>
            <person name="Jorgensen S.L."/>
            <person name="Dharamshi J."/>
            <person name="Homa F."/>
            <person name="Zaremba-Niedwiedzka K."/>
            <person name="Spang A."/>
            <person name="Wolf Y.I."/>
            <person name="Koonin E.V."/>
            <person name="Ettema T.J."/>
        </authorList>
    </citation>
    <scope>NUCLEOTIDE SEQUENCE</scope>
</reference>
<name>A0A481Z9Y0_9VIRU</name>
<gene>
    <name evidence="1" type="ORF">LCPAC304_05190</name>
</gene>
<accession>A0A481Z9Y0</accession>
<sequence length="251" mass="29031">MRKQVCETCGQKIRGRRKTVDVDPLTQFKSAHPEIVDVVECQPHLPICVEVQHDGFWITTKDGIHISTKDESCNRNSVLLRSDCLLYVYKLALRHLLLTLRVITPENIDAANLVPHVVVRKNPRDPFSKYDAIQHEQFILEESSFSSKADFLIVELDRKRDLHMTLVYAKRIGKQINLVAAFQFVVQLLNAHPYLIEQYIDLSYFGEREIRYWYKSYEDYPLNVKCPNDYIPSPPPSRKQVTTTAAGTIIS</sequence>
<protein>
    <submittedName>
        <fullName evidence="1">Uncharacterized protein</fullName>
    </submittedName>
</protein>
<organism evidence="1">
    <name type="scientific">Pithovirus LCPAC304</name>
    <dbReference type="NCBI Taxonomy" id="2506594"/>
    <lineage>
        <taxon>Viruses</taxon>
        <taxon>Pithoviruses</taxon>
    </lineage>
</organism>
<proteinExistence type="predicted"/>